<accession>A0A7J6SVL5</accession>
<dbReference type="AlphaFoldDB" id="A0A7J6SVL5"/>
<feature type="non-terminal residue" evidence="1">
    <location>
        <position position="1"/>
    </location>
</feature>
<organism evidence="1 2">
    <name type="scientific">Perkinsus olseni</name>
    <name type="common">Perkinsus atlanticus</name>
    <dbReference type="NCBI Taxonomy" id="32597"/>
    <lineage>
        <taxon>Eukaryota</taxon>
        <taxon>Sar</taxon>
        <taxon>Alveolata</taxon>
        <taxon>Perkinsozoa</taxon>
        <taxon>Perkinsea</taxon>
        <taxon>Perkinsida</taxon>
        <taxon>Perkinsidae</taxon>
        <taxon>Perkinsus</taxon>
    </lineage>
</organism>
<sequence length="126" mass="14716">MHLVNLKLPLLVSRSEYPDLTSCYTALEAANEQLYQQFDMRAITRSELVSDISRYLTAIKEVAKLQREERPKIKLSAKSLLLAANEAFVDLRQQLGFLRVMRSLQAGECRARGEEDQTLFWRLWRR</sequence>
<protein>
    <submittedName>
        <fullName evidence="1">Uncharacterized protein</fullName>
    </submittedName>
</protein>
<dbReference type="EMBL" id="JABANM010011972">
    <property type="protein sequence ID" value="KAF4736797.1"/>
    <property type="molecule type" value="Genomic_DNA"/>
</dbReference>
<evidence type="ECO:0000313" key="2">
    <source>
        <dbReference type="Proteomes" id="UP000574390"/>
    </source>
</evidence>
<evidence type="ECO:0000313" key="1">
    <source>
        <dbReference type="EMBL" id="KAF4736797.1"/>
    </source>
</evidence>
<gene>
    <name evidence="1" type="ORF">FOZ62_006390</name>
</gene>
<proteinExistence type="predicted"/>
<name>A0A7J6SVL5_PEROL</name>
<comment type="caution">
    <text evidence="1">The sequence shown here is derived from an EMBL/GenBank/DDBJ whole genome shotgun (WGS) entry which is preliminary data.</text>
</comment>
<dbReference type="Proteomes" id="UP000574390">
    <property type="component" value="Unassembled WGS sequence"/>
</dbReference>
<reference evidence="1 2" key="1">
    <citation type="submission" date="2020-04" db="EMBL/GenBank/DDBJ databases">
        <title>Perkinsus olseni comparative genomics.</title>
        <authorList>
            <person name="Bogema D.R."/>
        </authorList>
    </citation>
    <scope>NUCLEOTIDE SEQUENCE [LARGE SCALE GENOMIC DNA]</scope>
    <source>
        <strain evidence="1">ATCC PRA-205</strain>
    </source>
</reference>